<organism evidence="3 4">
    <name type="scientific">Physocladia obscura</name>
    <dbReference type="NCBI Taxonomy" id="109957"/>
    <lineage>
        <taxon>Eukaryota</taxon>
        <taxon>Fungi</taxon>
        <taxon>Fungi incertae sedis</taxon>
        <taxon>Chytridiomycota</taxon>
        <taxon>Chytridiomycota incertae sedis</taxon>
        <taxon>Chytridiomycetes</taxon>
        <taxon>Chytridiales</taxon>
        <taxon>Chytriomycetaceae</taxon>
        <taxon>Physocladia</taxon>
    </lineage>
</organism>
<accession>A0AAD5X5Y9</accession>
<keyword evidence="2" id="KW-0732">Signal</keyword>
<keyword evidence="4" id="KW-1185">Reference proteome</keyword>
<evidence type="ECO:0000256" key="1">
    <source>
        <dbReference type="SAM" id="MobiDB-lite"/>
    </source>
</evidence>
<reference evidence="3" key="1">
    <citation type="submission" date="2020-05" db="EMBL/GenBank/DDBJ databases">
        <title>Phylogenomic resolution of chytrid fungi.</title>
        <authorList>
            <person name="Stajich J.E."/>
            <person name="Amses K."/>
            <person name="Simmons R."/>
            <person name="Seto K."/>
            <person name="Myers J."/>
            <person name="Bonds A."/>
            <person name="Quandt C.A."/>
            <person name="Barry K."/>
            <person name="Liu P."/>
            <person name="Grigoriev I."/>
            <person name="Longcore J.E."/>
            <person name="James T.Y."/>
        </authorList>
    </citation>
    <scope>NUCLEOTIDE SEQUENCE</scope>
    <source>
        <strain evidence="3">JEL0513</strain>
    </source>
</reference>
<evidence type="ECO:0000313" key="4">
    <source>
        <dbReference type="Proteomes" id="UP001211907"/>
    </source>
</evidence>
<feature type="chain" id="PRO_5042116682" evidence="2">
    <location>
        <begin position="18"/>
        <end position="137"/>
    </location>
</feature>
<dbReference type="Proteomes" id="UP001211907">
    <property type="component" value="Unassembled WGS sequence"/>
</dbReference>
<gene>
    <name evidence="3" type="ORF">HK100_009576</name>
</gene>
<protein>
    <submittedName>
        <fullName evidence="3">Uncharacterized protein</fullName>
    </submittedName>
</protein>
<feature type="region of interest" description="Disordered" evidence="1">
    <location>
        <begin position="43"/>
        <end position="67"/>
    </location>
</feature>
<feature type="compositionally biased region" description="Polar residues" evidence="1">
    <location>
        <begin position="45"/>
        <end position="60"/>
    </location>
</feature>
<feature type="signal peptide" evidence="2">
    <location>
        <begin position="1"/>
        <end position="17"/>
    </location>
</feature>
<dbReference type="AlphaFoldDB" id="A0AAD5X5Y9"/>
<evidence type="ECO:0000313" key="3">
    <source>
        <dbReference type="EMBL" id="KAJ3082848.1"/>
    </source>
</evidence>
<proteinExistence type="predicted"/>
<evidence type="ECO:0000256" key="2">
    <source>
        <dbReference type="SAM" id="SignalP"/>
    </source>
</evidence>
<sequence length="137" mass="15299">MKLHLFALGSIAALASALPADANNQDSKPAAATFKEVESVAATFKGSQRPPNSPSFSTSRPGLGKTPYGGYYNDYYYGYSDYDSYDGDYDSYNDYESYGYNRKKRDAPYGGDYGYGYDDYNNYYSGYNSYGYGYGRK</sequence>
<comment type="caution">
    <text evidence="3">The sequence shown here is derived from an EMBL/GenBank/DDBJ whole genome shotgun (WGS) entry which is preliminary data.</text>
</comment>
<name>A0AAD5X5Y9_9FUNG</name>
<dbReference type="EMBL" id="JADGJH010004961">
    <property type="protein sequence ID" value="KAJ3082848.1"/>
    <property type="molecule type" value="Genomic_DNA"/>
</dbReference>